<evidence type="ECO:0000256" key="1">
    <source>
        <dbReference type="ARBA" id="ARBA00022801"/>
    </source>
</evidence>
<dbReference type="PIRSF" id="PIRSF005962">
    <property type="entry name" value="Pept_M20D_amidohydro"/>
    <property type="match status" value="1"/>
</dbReference>
<feature type="binding site" evidence="2">
    <location>
        <position position="220"/>
    </location>
    <ligand>
        <name>Mn(2+)</name>
        <dbReference type="ChEBI" id="CHEBI:29035"/>
        <label>2</label>
    </ligand>
</feature>
<comment type="caution">
    <text evidence="5">The sequence shown here is derived from an EMBL/GenBank/DDBJ whole genome shotgun (WGS) entry which is preliminary data.</text>
</comment>
<dbReference type="NCBIfam" id="TIGR01891">
    <property type="entry name" value="amidohydrolases"/>
    <property type="match status" value="1"/>
</dbReference>
<evidence type="ECO:0000313" key="6">
    <source>
        <dbReference type="Proteomes" id="UP000608923"/>
    </source>
</evidence>
<protein>
    <submittedName>
        <fullName evidence="5">N-acyl-L-amino acid amidohydrolase</fullName>
    </submittedName>
</protein>
<dbReference type="Gene3D" id="3.40.630.10">
    <property type="entry name" value="Zn peptidases"/>
    <property type="match status" value="1"/>
</dbReference>
<feature type="binding site" evidence="2">
    <location>
        <position position="420"/>
    </location>
    <ligand>
        <name>Mn(2+)</name>
        <dbReference type="ChEBI" id="CHEBI:29035"/>
        <label>2</label>
    </ligand>
</feature>
<evidence type="ECO:0000313" key="5">
    <source>
        <dbReference type="EMBL" id="GHC35478.1"/>
    </source>
</evidence>
<dbReference type="InterPro" id="IPR017439">
    <property type="entry name" value="Amidohydrolase"/>
</dbReference>
<feature type="binding site" evidence="2">
    <location>
        <position position="189"/>
    </location>
    <ligand>
        <name>Mn(2+)</name>
        <dbReference type="ChEBI" id="CHEBI:29035"/>
        <label>2</label>
    </ligand>
</feature>
<dbReference type="Pfam" id="PF01546">
    <property type="entry name" value="Peptidase_M20"/>
    <property type="match status" value="1"/>
</dbReference>
<evidence type="ECO:0000259" key="4">
    <source>
        <dbReference type="Pfam" id="PF07687"/>
    </source>
</evidence>
<keyword evidence="2" id="KW-0479">Metal-binding</keyword>
<accession>A0A8H9LYV3</accession>
<dbReference type="InterPro" id="IPR002933">
    <property type="entry name" value="Peptidase_M20"/>
</dbReference>
<proteinExistence type="predicted"/>
<comment type="cofactor">
    <cofactor evidence="2">
        <name>Mn(2+)</name>
        <dbReference type="ChEBI" id="CHEBI:29035"/>
    </cofactor>
    <text evidence="2">The Mn(2+) ion enhances activity.</text>
</comment>
<keyword evidence="2" id="KW-0464">Manganese</keyword>
<dbReference type="GO" id="GO:0016787">
    <property type="term" value="F:hydrolase activity"/>
    <property type="evidence" value="ECO:0007669"/>
    <property type="project" value="UniProtKB-KW"/>
</dbReference>
<feature type="signal peptide" evidence="3">
    <location>
        <begin position="1"/>
        <end position="36"/>
    </location>
</feature>
<feature type="binding site" evidence="2">
    <location>
        <position position="153"/>
    </location>
    <ligand>
        <name>Mn(2+)</name>
        <dbReference type="ChEBI" id="CHEBI:29035"/>
        <label>2</label>
    </ligand>
</feature>
<feature type="binding site" evidence="2">
    <location>
        <position position="155"/>
    </location>
    <ligand>
        <name>Mn(2+)</name>
        <dbReference type="ChEBI" id="CHEBI:29035"/>
        <label>2</label>
    </ligand>
</feature>
<dbReference type="Gene3D" id="3.30.70.360">
    <property type="match status" value="1"/>
</dbReference>
<dbReference type="InterPro" id="IPR036264">
    <property type="entry name" value="Bact_exopeptidase_dim_dom"/>
</dbReference>
<keyword evidence="6" id="KW-1185">Reference proteome</keyword>
<name>A0A8H9LYV3_9BURK</name>
<feature type="chain" id="PRO_5034852905" evidence="3">
    <location>
        <begin position="37"/>
        <end position="452"/>
    </location>
</feature>
<dbReference type="PANTHER" id="PTHR11014:SF63">
    <property type="entry name" value="METALLOPEPTIDASE, PUTATIVE (AFU_ORTHOLOGUE AFUA_6G09600)-RELATED"/>
    <property type="match status" value="1"/>
</dbReference>
<dbReference type="EMBL" id="BMZN01000001">
    <property type="protein sequence ID" value="GHC35478.1"/>
    <property type="molecule type" value="Genomic_DNA"/>
</dbReference>
<evidence type="ECO:0000256" key="2">
    <source>
        <dbReference type="PIRSR" id="PIRSR005962-1"/>
    </source>
</evidence>
<dbReference type="Pfam" id="PF07687">
    <property type="entry name" value="M20_dimer"/>
    <property type="match status" value="1"/>
</dbReference>
<dbReference type="GO" id="GO:0046872">
    <property type="term" value="F:metal ion binding"/>
    <property type="evidence" value="ECO:0007669"/>
    <property type="project" value="UniProtKB-KW"/>
</dbReference>
<dbReference type="AlphaFoldDB" id="A0A8H9LYV3"/>
<evidence type="ECO:0000256" key="3">
    <source>
        <dbReference type="SAM" id="SignalP"/>
    </source>
</evidence>
<feature type="domain" description="Peptidase M20 dimerisation" evidence="4">
    <location>
        <begin position="246"/>
        <end position="342"/>
    </location>
</feature>
<keyword evidence="1 5" id="KW-0378">Hydrolase</keyword>
<organism evidence="5 6">
    <name type="scientific">Alcaligenes pakistanensis</name>
    <dbReference type="NCBI Taxonomy" id="1482717"/>
    <lineage>
        <taxon>Bacteria</taxon>
        <taxon>Pseudomonadati</taxon>
        <taxon>Pseudomonadota</taxon>
        <taxon>Betaproteobacteria</taxon>
        <taxon>Burkholderiales</taxon>
        <taxon>Alcaligenaceae</taxon>
        <taxon>Alcaligenes</taxon>
    </lineage>
</organism>
<sequence>MIKRLLLLKMRGDFMKYSFRLSLLAATCLMASTALAQASNPIIDTAMSKADALEQQVIEWRRHIHQNPELSYQEHNTAAYIKAALETMPGYEIQTGIAQTGIKAVLKGGKPGPVVALRADMDALPVQERNDLPFKSTAKGTWQGKEVSVSHACGHDTHVAMLLGAAKVFSDMRAELPGTIVLLFQPAEEQGPGKPLSGANAMMAEGVLDKPKVDVVMGQHIGPSYPAGSIGYRQGSLMASGDVFSISLAGKGGHGSSPWNAASPVVAAAETVVALNNIIAQRTNPQDGTTVVTVGSLQSGNRPNVLPESADISGTVRSLSKQNQATAHELIQRYAQNIAANHDLKATVRIDTGYEVLVSDPKATQTVIPALDLATDGIGAKEVPPGMGSEDFGAFGKNVPVVFWRLNASPYSDKMGSPNHSPEFMIDEKALRIGTRALLASSLTYMIQSNKP</sequence>
<dbReference type="PANTHER" id="PTHR11014">
    <property type="entry name" value="PEPTIDASE M20 FAMILY MEMBER"/>
    <property type="match status" value="1"/>
</dbReference>
<dbReference type="Proteomes" id="UP000608923">
    <property type="component" value="Unassembled WGS sequence"/>
</dbReference>
<dbReference type="SUPFAM" id="SSF55031">
    <property type="entry name" value="Bacterial exopeptidase dimerisation domain"/>
    <property type="match status" value="1"/>
</dbReference>
<dbReference type="SUPFAM" id="SSF53187">
    <property type="entry name" value="Zn-dependent exopeptidases"/>
    <property type="match status" value="1"/>
</dbReference>
<gene>
    <name evidence="5" type="primary">amaA</name>
    <name evidence="5" type="ORF">GCM10010096_00590</name>
</gene>
<keyword evidence="3" id="KW-0732">Signal</keyword>
<reference evidence="6" key="1">
    <citation type="journal article" date="2019" name="Int. J. Syst. Evol. Microbiol.">
        <title>The Global Catalogue of Microorganisms (GCM) 10K type strain sequencing project: providing services to taxonomists for standard genome sequencing and annotation.</title>
        <authorList>
            <consortium name="The Broad Institute Genomics Platform"/>
            <consortium name="The Broad Institute Genome Sequencing Center for Infectious Disease"/>
            <person name="Wu L."/>
            <person name="Ma J."/>
        </authorList>
    </citation>
    <scope>NUCLEOTIDE SEQUENCE [LARGE SCALE GENOMIC DNA]</scope>
    <source>
        <strain evidence="6">KCTC 42083</strain>
    </source>
</reference>
<dbReference type="InterPro" id="IPR011650">
    <property type="entry name" value="Peptidase_M20_dimer"/>
</dbReference>